<dbReference type="EMBL" id="JAAMPC010000001">
    <property type="protein sequence ID" value="KAG2330002.1"/>
    <property type="molecule type" value="Genomic_DNA"/>
</dbReference>
<name>A0A8X7WIL3_BRACI</name>
<proteinExistence type="predicted"/>
<gene>
    <name evidence="2" type="ORF">Bca52824_001182</name>
</gene>
<dbReference type="OrthoDB" id="1110184at2759"/>
<dbReference type="Proteomes" id="UP000886595">
    <property type="component" value="Unassembled WGS sequence"/>
</dbReference>
<evidence type="ECO:0000256" key="1">
    <source>
        <dbReference type="SAM" id="MobiDB-lite"/>
    </source>
</evidence>
<sequence>MDPFTSSIYRLELDIADKSDEAVLVGFDGEMTKLTNIKASEAELLLVCGTPEDLKTTNDFVPRHEGESKTRGCNRKSRGKKEKPVSYVKLEKL</sequence>
<organism evidence="2 3">
    <name type="scientific">Brassica carinata</name>
    <name type="common">Ethiopian mustard</name>
    <name type="synonym">Abyssinian cabbage</name>
    <dbReference type="NCBI Taxonomy" id="52824"/>
    <lineage>
        <taxon>Eukaryota</taxon>
        <taxon>Viridiplantae</taxon>
        <taxon>Streptophyta</taxon>
        <taxon>Embryophyta</taxon>
        <taxon>Tracheophyta</taxon>
        <taxon>Spermatophyta</taxon>
        <taxon>Magnoliopsida</taxon>
        <taxon>eudicotyledons</taxon>
        <taxon>Gunneridae</taxon>
        <taxon>Pentapetalae</taxon>
        <taxon>rosids</taxon>
        <taxon>malvids</taxon>
        <taxon>Brassicales</taxon>
        <taxon>Brassicaceae</taxon>
        <taxon>Brassiceae</taxon>
        <taxon>Brassica</taxon>
    </lineage>
</organism>
<feature type="compositionally biased region" description="Basic residues" evidence="1">
    <location>
        <begin position="72"/>
        <end position="81"/>
    </location>
</feature>
<reference evidence="2 3" key="1">
    <citation type="submission" date="2020-02" db="EMBL/GenBank/DDBJ databases">
        <authorList>
            <person name="Ma Q."/>
            <person name="Huang Y."/>
            <person name="Song X."/>
            <person name="Pei D."/>
        </authorList>
    </citation>
    <scope>NUCLEOTIDE SEQUENCE [LARGE SCALE GENOMIC DNA]</scope>
    <source>
        <strain evidence="2">Sxm20200214</strain>
        <tissue evidence="2">Leaf</tissue>
    </source>
</reference>
<dbReference type="AlphaFoldDB" id="A0A8X7WIL3"/>
<keyword evidence="3" id="KW-1185">Reference proteome</keyword>
<evidence type="ECO:0000313" key="2">
    <source>
        <dbReference type="EMBL" id="KAG2330002.1"/>
    </source>
</evidence>
<accession>A0A8X7WIL3</accession>
<evidence type="ECO:0000313" key="3">
    <source>
        <dbReference type="Proteomes" id="UP000886595"/>
    </source>
</evidence>
<feature type="region of interest" description="Disordered" evidence="1">
    <location>
        <begin position="58"/>
        <end position="93"/>
    </location>
</feature>
<comment type="caution">
    <text evidence="2">The sequence shown here is derived from an EMBL/GenBank/DDBJ whole genome shotgun (WGS) entry which is preliminary data.</text>
</comment>
<feature type="compositionally biased region" description="Basic and acidic residues" evidence="1">
    <location>
        <begin position="58"/>
        <end position="70"/>
    </location>
</feature>
<protein>
    <submittedName>
        <fullName evidence="2">Uncharacterized protein</fullName>
    </submittedName>
</protein>